<evidence type="ECO:0000313" key="8">
    <source>
        <dbReference type="EMBL" id="KAF2835213.1"/>
    </source>
</evidence>
<feature type="compositionally biased region" description="Polar residues" evidence="7">
    <location>
        <begin position="360"/>
        <end position="369"/>
    </location>
</feature>
<gene>
    <name evidence="8" type="ORF">M501DRAFT_1060982</name>
</gene>
<dbReference type="Proteomes" id="UP000799429">
    <property type="component" value="Unassembled WGS sequence"/>
</dbReference>
<comment type="similarity">
    <text evidence="1">Belongs to the WD repeat ESC family.</text>
</comment>
<keyword evidence="9" id="KW-1185">Reference proteome</keyword>
<keyword evidence="4" id="KW-0805">Transcription regulation</keyword>
<dbReference type="PROSITE" id="PS00678">
    <property type="entry name" value="WD_REPEATS_1"/>
    <property type="match status" value="1"/>
</dbReference>
<dbReference type="InterPro" id="IPR051243">
    <property type="entry name" value="PcG_WD-repeat"/>
</dbReference>
<sequence>MSVKNRPTEFPQPKAYIRLGKHVNSDQKWNDVKFYPYTKPGVDPVFAVVGGRDVVVCRPTLDKNEPIQILRWFSDPELGQSEEDDFFTVDWSKDADTGDPLLLVSGKNPKIKILNVRADKLERTLIGHGDAVNHVEVSPQNPSIVASVGRDHSVRIWNLDKKYEKNPCCVICVGHQWDIQSTGFHQNGRYLLTGGMDEMINLWALPELPNAHTGTDTVTRIDFPHFASTEIHGEGVDCTKFYGDLILSKSASNNKIVLWRIAGFNSNVPIPGPSAAPPHIPTPGLFTWSAFSDSKHGAFERLRTFDIPNTEWYFMRFSLFHQPFKRPLLAIGNAGSKIYFWDMQRLEEGETLQEREGTVSRESSGNSLPPDTHAGVSYPSRVRASLKPGVARPVPKRKASYPYSAQARESSTASAASTNVGSEFSVSTSAPSRLSHPPPLARGSKGPKVDIGADPFWPIPPHKSFMMPKVQYTHRQVAWSVGGEWCVASGEQGMIGLYRRWE</sequence>
<dbReference type="SUPFAM" id="SSF50978">
    <property type="entry name" value="WD40 repeat-like"/>
    <property type="match status" value="1"/>
</dbReference>
<dbReference type="InterPro" id="IPR001680">
    <property type="entry name" value="WD40_rpt"/>
</dbReference>
<dbReference type="InterPro" id="IPR015943">
    <property type="entry name" value="WD40/YVTN_repeat-like_dom_sf"/>
</dbReference>
<feature type="compositionally biased region" description="Low complexity" evidence="7">
    <location>
        <begin position="404"/>
        <end position="417"/>
    </location>
</feature>
<dbReference type="OrthoDB" id="7318948at2759"/>
<feature type="region of interest" description="Disordered" evidence="7">
    <location>
        <begin position="351"/>
        <end position="448"/>
    </location>
</feature>
<feature type="repeat" description="WD" evidence="6">
    <location>
        <begin position="172"/>
        <end position="213"/>
    </location>
</feature>
<organism evidence="8 9">
    <name type="scientific">Patellaria atrata CBS 101060</name>
    <dbReference type="NCBI Taxonomy" id="1346257"/>
    <lineage>
        <taxon>Eukaryota</taxon>
        <taxon>Fungi</taxon>
        <taxon>Dikarya</taxon>
        <taxon>Ascomycota</taxon>
        <taxon>Pezizomycotina</taxon>
        <taxon>Dothideomycetes</taxon>
        <taxon>Dothideomycetes incertae sedis</taxon>
        <taxon>Patellariales</taxon>
        <taxon>Patellariaceae</taxon>
        <taxon>Patellaria</taxon>
    </lineage>
</organism>
<evidence type="ECO:0000256" key="3">
    <source>
        <dbReference type="ARBA" id="ARBA00022737"/>
    </source>
</evidence>
<evidence type="ECO:0000256" key="7">
    <source>
        <dbReference type="SAM" id="MobiDB-lite"/>
    </source>
</evidence>
<comment type="caution">
    <text evidence="8">The sequence shown here is derived from an EMBL/GenBank/DDBJ whole genome shotgun (WGS) entry which is preliminary data.</text>
</comment>
<dbReference type="PROSITE" id="PS50294">
    <property type="entry name" value="WD_REPEATS_REGION"/>
    <property type="match status" value="2"/>
</dbReference>
<keyword evidence="5" id="KW-0804">Transcription</keyword>
<accession>A0A9P4VL64</accession>
<evidence type="ECO:0000256" key="4">
    <source>
        <dbReference type="ARBA" id="ARBA00023015"/>
    </source>
</evidence>
<evidence type="ECO:0000313" key="9">
    <source>
        <dbReference type="Proteomes" id="UP000799429"/>
    </source>
</evidence>
<dbReference type="PROSITE" id="PS50082">
    <property type="entry name" value="WD_REPEATS_2"/>
    <property type="match status" value="2"/>
</dbReference>
<dbReference type="Gene3D" id="2.130.10.10">
    <property type="entry name" value="YVTN repeat-like/Quinoprotein amine dehydrogenase"/>
    <property type="match status" value="1"/>
</dbReference>
<reference evidence="8" key="1">
    <citation type="journal article" date="2020" name="Stud. Mycol.">
        <title>101 Dothideomycetes genomes: a test case for predicting lifestyles and emergence of pathogens.</title>
        <authorList>
            <person name="Haridas S."/>
            <person name="Albert R."/>
            <person name="Binder M."/>
            <person name="Bloem J."/>
            <person name="Labutti K."/>
            <person name="Salamov A."/>
            <person name="Andreopoulos B."/>
            <person name="Baker S."/>
            <person name="Barry K."/>
            <person name="Bills G."/>
            <person name="Bluhm B."/>
            <person name="Cannon C."/>
            <person name="Castanera R."/>
            <person name="Culley D."/>
            <person name="Daum C."/>
            <person name="Ezra D."/>
            <person name="Gonzalez J."/>
            <person name="Henrissat B."/>
            <person name="Kuo A."/>
            <person name="Liang C."/>
            <person name="Lipzen A."/>
            <person name="Lutzoni F."/>
            <person name="Magnuson J."/>
            <person name="Mondo S."/>
            <person name="Nolan M."/>
            <person name="Ohm R."/>
            <person name="Pangilinan J."/>
            <person name="Park H.-J."/>
            <person name="Ramirez L."/>
            <person name="Alfaro M."/>
            <person name="Sun H."/>
            <person name="Tritt A."/>
            <person name="Yoshinaga Y."/>
            <person name="Zwiers L.-H."/>
            <person name="Turgeon B."/>
            <person name="Goodwin S."/>
            <person name="Spatafora J."/>
            <person name="Crous P."/>
            <person name="Grigoriev I."/>
        </authorList>
    </citation>
    <scope>NUCLEOTIDE SEQUENCE</scope>
    <source>
        <strain evidence="8">CBS 101060</strain>
    </source>
</reference>
<evidence type="ECO:0000256" key="5">
    <source>
        <dbReference type="ARBA" id="ARBA00023163"/>
    </source>
</evidence>
<evidence type="ECO:0000256" key="1">
    <source>
        <dbReference type="ARBA" id="ARBA00008075"/>
    </source>
</evidence>
<name>A0A9P4VL64_9PEZI</name>
<proteinExistence type="inferred from homology"/>
<dbReference type="SMART" id="SM00320">
    <property type="entry name" value="WD40"/>
    <property type="match status" value="3"/>
</dbReference>
<keyword evidence="3" id="KW-0677">Repeat</keyword>
<feature type="repeat" description="WD" evidence="6">
    <location>
        <begin position="125"/>
        <end position="160"/>
    </location>
</feature>
<dbReference type="EMBL" id="MU006110">
    <property type="protein sequence ID" value="KAF2835213.1"/>
    <property type="molecule type" value="Genomic_DNA"/>
</dbReference>
<dbReference type="PANTHER" id="PTHR10253">
    <property type="entry name" value="POLYCOMB PROTEIN"/>
    <property type="match status" value="1"/>
</dbReference>
<evidence type="ECO:0000256" key="6">
    <source>
        <dbReference type="PROSITE-ProRule" id="PRU00221"/>
    </source>
</evidence>
<dbReference type="Pfam" id="PF00400">
    <property type="entry name" value="WD40"/>
    <property type="match status" value="2"/>
</dbReference>
<keyword evidence="2 6" id="KW-0853">WD repeat</keyword>
<evidence type="ECO:0000256" key="2">
    <source>
        <dbReference type="ARBA" id="ARBA00022574"/>
    </source>
</evidence>
<dbReference type="InterPro" id="IPR019775">
    <property type="entry name" value="WD40_repeat_CS"/>
</dbReference>
<dbReference type="InterPro" id="IPR036322">
    <property type="entry name" value="WD40_repeat_dom_sf"/>
</dbReference>
<feature type="compositionally biased region" description="Polar residues" evidence="7">
    <location>
        <begin position="418"/>
        <end position="432"/>
    </location>
</feature>
<protein>
    <submittedName>
        <fullName evidence="8">WD40 repeat-like protein</fullName>
    </submittedName>
</protein>
<dbReference type="AlphaFoldDB" id="A0A9P4VL64"/>